<evidence type="ECO:0008006" key="4">
    <source>
        <dbReference type="Google" id="ProtNLM"/>
    </source>
</evidence>
<evidence type="ECO:0000313" key="2">
    <source>
        <dbReference type="Ensembl" id="ENSLLEP00000019404.1"/>
    </source>
</evidence>
<keyword evidence="3" id="KW-1185">Reference proteome</keyword>
<dbReference type="PANTHER" id="PTHR22168">
    <property type="entry name" value="TMEM26 PROTEIN"/>
    <property type="match status" value="1"/>
</dbReference>
<sequence>MFSKYRKILLAMVSRALFTIHGVMLVWRVVQVKQNSLYWMLLIGLLLLGVEMAVTLSVTRKGEWKWFSPMVFLYLCSTVPSVFLLELDLVQTRISITNSTANHILMQGMNLSQPSQWLVSLEQIMILVLVLGRWLMPKGEMNRDQLTQLLLIYIALGADILDILNLIKSPAVETNWIIAVVGLSLFSCALLQFTLALTQSFDFQDPNNDQESDSTLPARGRTGSCSCSSEQWSLVLGVVLQDGPFLVFRLYLAIAEKVNDEMMIFFICKNILTVIIEIYRIIIIQVTKSR</sequence>
<keyword evidence="1" id="KW-0812">Transmembrane</keyword>
<dbReference type="AlphaFoldDB" id="A0A8C5MZM7"/>
<feature type="transmembrane region" description="Helical" evidence="1">
    <location>
        <begin position="36"/>
        <end position="54"/>
    </location>
</feature>
<evidence type="ECO:0000256" key="1">
    <source>
        <dbReference type="SAM" id="Phobius"/>
    </source>
</evidence>
<organism evidence="2 3">
    <name type="scientific">Leptobrachium leishanense</name>
    <name type="common">Leishan spiny toad</name>
    <dbReference type="NCBI Taxonomy" id="445787"/>
    <lineage>
        <taxon>Eukaryota</taxon>
        <taxon>Metazoa</taxon>
        <taxon>Chordata</taxon>
        <taxon>Craniata</taxon>
        <taxon>Vertebrata</taxon>
        <taxon>Euteleostomi</taxon>
        <taxon>Amphibia</taxon>
        <taxon>Batrachia</taxon>
        <taxon>Anura</taxon>
        <taxon>Pelobatoidea</taxon>
        <taxon>Megophryidae</taxon>
        <taxon>Leptobrachium</taxon>
    </lineage>
</organism>
<feature type="transmembrane region" description="Helical" evidence="1">
    <location>
        <begin position="12"/>
        <end position="30"/>
    </location>
</feature>
<reference evidence="2" key="1">
    <citation type="submission" date="2025-08" db="UniProtKB">
        <authorList>
            <consortium name="Ensembl"/>
        </authorList>
    </citation>
    <scope>IDENTIFICATION</scope>
</reference>
<dbReference type="Proteomes" id="UP000694569">
    <property type="component" value="Unplaced"/>
</dbReference>
<proteinExistence type="predicted"/>
<dbReference type="OrthoDB" id="10042902at2759"/>
<keyword evidence="1" id="KW-0472">Membrane</keyword>
<keyword evidence="1" id="KW-1133">Transmembrane helix</keyword>
<feature type="transmembrane region" description="Helical" evidence="1">
    <location>
        <begin position="176"/>
        <end position="197"/>
    </location>
</feature>
<evidence type="ECO:0000313" key="3">
    <source>
        <dbReference type="Proteomes" id="UP000694569"/>
    </source>
</evidence>
<protein>
    <recommendedName>
        <fullName evidence="4">Transmembrane protein 26</fullName>
    </recommendedName>
</protein>
<dbReference type="Ensembl" id="ENSLLET00000020170.1">
    <property type="protein sequence ID" value="ENSLLEP00000019404.1"/>
    <property type="gene ID" value="ENSLLEG00000012296.1"/>
</dbReference>
<feature type="transmembrane region" description="Helical" evidence="1">
    <location>
        <begin position="264"/>
        <end position="283"/>
    </location>
</feature>
<dbReference type="Pfam" id="PF09772">
    <property type="entry name" value="Tmem26"/>
    <property type="match status" value="1"/>
</dbReference>
<feature type="transmembrane region" description="Helical" evidence="1">
    <location>
        <begin position="146"/>
        <end position="164"/>
    </location>
</feature>
<reference evidence="2" key="2">
    <citation type="submission" date="2025-09" db="UniProtKB">
        <authorList>
            <consortium name="Ensembl"/>
        </authorList>
    </citation>
    <scope>IDENTIFICATION</scope>
</reference>
<feature type="transmembrane region" description="Helical" evidence="1">
    <location>
        <begin position="66"/>
        <end position="85"/>
    </location>
</feature>
<dbReference type="PANTHER" id="PTHR22168:SF7">
    <property type="entry name" value="TRANSMEMBRANE PROTEIN 26-LIKE"/>
    <property type="match status" value="1"/>
</dbReference>
<accession>A0A8C5MZM7</accession>
<name>A0A8C5MZM7_9ANUR</name>
<dbReference type="InterPro" id="IPR019169">
    <property type="entry name" value="Transmembrane_26"/>
</dbReference>
<dbReference type="GeneTree" id="ENSGT00390000014794"/>